<sequence length="147" mass="16065">MVSDCTFVLPGGSKCRGVALRGQSLCRHHMPGAKTRPPSPPKRSLYSRLIRWRDLGRSIPFLAKESIPEEILGILYAMLEDDGGISDRQAGKLLRSLIRSNGDVPVLPHPETAGMLNIRIPTAGLPPGFGTQPSLRQTQPRMPHAQP</sequence>
<accession>A0A372INP6</accession>
<evidence type="ECO:0000313" key="2">
    <source>
        <dbReference type="EMBL" id="RFU16213.1"/>
    </source>
</evidence>
<proteinExistence type="predicted"/>
<evidence type="ECO:0000313" key="3">
    <source>
        <dbReference type="Proteomes" id="UP000264702"/>
    </source>
</evidence>
<dbReference type="AlphaFoldDB" id="A0A372INP6"/>
<feature type="compositionally biased region" description="Polar residues" evidence="1">
    <location>
        <begin position="131"/>
        <end position="140"/>
    </location>
</feature>
<keyword evidence="3" id="KW-1185">Reference proteome</keyword>
<dbReference type="Proteomes" id="UP000264702">
    <property type="component" value="Unassembled WGS sequence"/>
</dbReference>
<dbReference type="RefSeq" id="WP_117300336.1">
    <property type="nucleotide sequence ID" value="NZ_QVQT02000004.1"/>
</dbReference>
<gene>
    <name evidence="2" type="ORF">D0Y96_12450</name>
</gene>
<name>A0A372INP6_9BACT</name>
<dbReference type="EMBL" id="QVQT01000004">
    <property type="protein sequence ID" value="RFU16213.1"/>
    <property type="molecule type" value="Genomic_DNA"/>
</dbReference>
<protein>
    <submittedName>
        <fullName evidence="2">Uncharacterized protein</fullName>
    </submittedName>
</protein>
<feature type="region of interest" description="Disordered" evidence="1">
    <location>
        <begin position="124"/>
        <end position="147"/>
    </location>
</feature>
<reference evidence="2 3" key="1">
    <citation type="submission" date="2018-08" db="EMBL/GenBank/DDBJ databases">
        <title>Acidipila sp. 4G-K13, an acidobacterium isolated from forest soil.</title>
        <authorList>
            <person name="Gao Z.-H."/>
            <person name="Qiu L.-H."/>
        </authorList>
    </citation>
    <scope>NUCLEOTIDE SEQUENCE [LARGE SCALE GENOMIC DNA]</scope>
    <source>
        <strain evidence="2 3">4G-K13</strain>
    </source>
</reference>
<evidence type="ECO:0000256" key="1">
    <source>
        <dbReference type="SAM" id="MobiDB-lite"/>
    </source>
</evidence>
<organism evidence="2 3">
    <name type="scientific">Paracidobacterium acidisoli</name>
    <dbReference type="NCBI Taxonomy" id="2303751"/>
    <lineage>
        <taxon>Bacteria</taxon>
        <taxon>Pseudomonadati</taxon>
        <taxon>Acidobacteriota</taxon>
        <taxon>Terriglobia</taxon>
        <taxon>Terriglobales</taxon>
        <taxon>Acidobacteriaceae</taxon>
        <taxon>Paracidobacterium</taxon>
    </lineage>
</organism>
<comment type="caution">
    <text evidence="2">The sequence shown here is derived from an EMBL/GenBank/DDBJ whole genome shotgun (WGS) entry which is preliminary data.</text>
</comment>